<evidence type="ECO:0008006" key="4">
    <source>
        <dbReference type="Google" id="ProtNLM"/>
    </source>
</evidence>
<accession>A0A917GR66</accession>
<gene>
    <name evidence="2" type="ORF">GCM10011403_08990</name>
</gene>
<comment type="caution">
    <text evidence="2">The sequence shown here is derived from an EMBL/GenBank/DDBJ whole genome shotgun (WGS) entry which is preliminary data.</text>
</comment>
<dbReference type="SUPFAM" id="SSF52540">
    <property type="entry name" value="P-loop containing nucleoside triphosphate hydrolases"/>
    <property type="match status" value="1"/>
</dbReference>
<dbReference type="GO" id="GO:0008476">
    <property type="term" value="F:protein-tyrosine sulfotransferase activity"/>
    <property type="evidence" value="ECO:0007669"/>
    <property type="project" value="InterPro"/>
</dbReference>
<dbReference type="Proteomes" id="UP000627715">
    <property type="component" value="Unassembled WGS sequence"/>
</dbReference>
<dbReference type="SUPFAM" id="SSF48452">
    <property type="entry name" value="TPR-like"/>
    <property type="match status" value="1"/>
</dbReference>
<dbReference type="OrthoDB" id="9815894at2"/>
<reference evidence="2" key="2">
    <citation type="submission" date="2020-09" db="EMBL/GenBank/DDBJ databases">
        <authorList>
            <person name="Sun Q."/>
            <person name="Zhou Y."/>
        </authorList>
    </citation>
    <scope>NUCLEOTIDE SEQUENCE</scope>
    <source>
        <strain evidence="2">CGMCC 1.15425</strain>
    </source>
</reference>
<dbReference type="Gene3D" id="1.25.40.10">
    <property type="entry name" value="Tetratricopeptide repeat domain"/>
    <property type="match status" value="1"/>
</dbReference>
<dbReference type="InterPro" id="IPR027417">
    <property type="entry name" value="P-loop_NTPase"/>
</dbReference>
<dbReference type="PANTHER" id="PTHR12788:SF10">
    <property type="entry name" value="PROTEIN-TYROSINE SULFOTRANSFERASE"/>
    <property type="match status" value="1"/>
</dbReference>
<sequence>MTIQQLDQAINKGELALAIRLGESLYRDSPGSQHVALSLSEAYRQAGKTAQASQTAKQAYHLDPAFVFAQAQYLRCLLPYADHKAMFEILQQALKLDIHDPWCLQVFSDAAVAIDEWQVASEFLGKLEQHSQGVQKAQAQYMRGVSFQVSGMNDKATLLFRAAQHSSGAVAPRALWSLTSVDPAAVTTSELDAALGDPSVSEQEKRYLWQASGQKRHSEGDHEQAFDCWQRANTLSEPLHQYSHQRWEDFFAQLQDGVICGGEFVRSAEAEQTESPVFIVGLPRSGSTLVEQLLVASGQVQALGELRDLEVSVQEVLGRDIRPLPFDISNDDWCRVAQSDLAVHYDKRTASRREKGVIPCDKNPANVLWLGIILNAWPTARIIHVHKAPEAACLGAYRQLFSAAAPWSYRLEDIAHYYHHYRALISFWEDRFPGRILDVQYEDFVSHPKEQGRKIFQYLGLDWRDDLVAGVGQQKGVIPTASSSQVRAGVHQGYLHAWEPYKAQLALFTKAIS</sequence>
<protein>
    <recommendedName>
        <fullName evidence="4">Sulfotransferase family protein</fullName>
    </recommendedName>
</protein>
<dbReference type="PANTHER" id="PTHR12788">
    <property type="entry name" value="PROTEIN-TYROSINE SULFOTRANSFERASE 2"/>
    <property type="match status" value="1"/>
</dbReference>
<evidence type="ECO:0000256" key="1">
    <source>
        <dbReference type="ARBA" id="ARBA00022679"/>
    </source>
</evidence>
<name>A0A917GR66_9GAMM</name>
<dbReference type="Pfam" id="PF13469">
    <property type="entry name" value="Sulfotransfer_3"/>
    <property type="match status" value="1"/>
</dbReference>
<dbReference type="EMBL" id="BMIY01000003">
    <property type="protein sequence ID" value="GGG54020.1"/>
    <property type="molecule type" value="Genomic_DNA"/>
</dbReference>
<reference evidence="2" key="1">
    <citation type="journal article" date="2014" name="Int. J. Syst. Evol. Microbiol.">
        <title>Complete genome sequence of Corynebacterium casei LMG S-19264T (=DSM 44701T), isolated from a smear-ripened cheese.</title>
        <authorList>
            <consortium name="US DOE Joint Genome Institute (JGI-PGF)"/>
            <person name="Walter F."/>
            <person name="Albersmeier A."/>
            <person name="Kalinowski J."/>
            <person name="Ruckert C."/>
        </authorList>
    </citation>
    <scope>NUCLEOTIDE SEQUENCE</scope>
    <source>
        <strain evidence="2">CGMCC 1.15425</strain>
    </source>
</reference>
<dbReference type="InterPro" id="IPR011990">
    <property type="entry name" value="TPR-like_helical_dom_sf"/>
</dbReference>
<keyword evidence="3" id="KW-1185">Reference proteome</keyword>
<dbReference type="RefSeq" id="WP_068809986.1">
    <property type="nucleotide sequence ID" value="NZ_BMIY01000003.1"/>
</dbReference>
<organism evidence="2 3">
    <name type="scientific">Pseudohongiella nitratireducens</name>
    <dbReference type="NCBI Taxonomy" id="1768907"/>
    <lineage>
        <taxon>Bacteria</taxon>
        <taxon>Pseudomonadati</taxon>
        <taxon>Pseudomonadota</taxon>
        <taxon>Gammaproteobacteria</taxon>
        <taxon>Pseudomonadales</taxon>
        <taxon>Pseudohongiellaceae</taxon>
        <taxon>Pseudohongiella</taxon>
    </lineage>
</organism>
<dbReference type="InterPro" id="IPR026634">
    <property type="entry name" value="TPST-like"/>
</dbReference>
<dbReference type="Gene3D" id="3.40.50.300">
    <property type="entry name" value="P-loop containing nucleotide triphosphate hydrolases"/>
    <property type="match status" value="1"/>
</dbReference>
<evidence type="ECO:0000313" key="2">
    <source>
        <dbReference type="EMBL" id="GGG54020.1"/>
    </source>
</evidence>
<proteinExistence type="predicted"/>
<evidence type="ECO:0000313" key="3">
    <source>
        <dbReference type="Proteomes" id="UP000627715"/>
    </source>
</evidence>
<keyword evidence="1" id="KW-0808">Transferase</keyword>
<dbReference type="AlphaFoldDB" id="A0A917GR66"/>